<name>A0A8D8VT92_9HEMI</name>
<proteinExistence type="predicted"/>
<protein>
    <submittedName>
        <fullName evidence="1">Uncharacterized protein</fullName>
    </submittedName>
</protein>
<dbReference type="EMBL" id="HBUF01080835">
    <property type="protein sequence ID" value="CAG6632839.1"/>
    <property type="molecule type" value="Transcribed_RNA"/>
</dbReference>
<accession>A0A8D8VT92</accession>
<reference evidence="1" key="1">
    <citation type="submission" date="2021-05" db="EMBL/GenBank/DDBJ databases">
        <authorList>
            <person name="Alioto T."/>
            <person name="Alioto T."/>
            <person name="Gomez Garrido J."/>
        </authorList>
    </citation>
    <scope>NUCLEOTIDE SEQUENCE</scope>
</reference>
<organism evidence="1">
    <name type="scientific">Cacopsylla melanoneura</name>
    <dbReference type="NCBI Taxonomy" id="428564"/>
    <lineage>
        <taxon>Eukaryota</taxon>
        <taxon>Metazoa</taxon>
        <taxon>Ecdysozoa</taxon>
        <taxon>Arthropoda</taxon>
        <taxon>Hexapoda</taxon>
        <taxon>Insecta</taxon>
        <taxon>Pterygota</taxon>
        <taxon>Neoptera</taxon>
        <taxon>Paraneoptera</taxon>
        <taxon>Hemiptera</taxon>
        <taxon>Sternorrhyncha</taxon>
        <taxon>Psylloidea</taxon>
        <taxon>Psyllidae</taxon>
        <taxon>Psyllinae</taxon>
        <taxon>Cacopsylla</taxon>
    </lineage>
</organism>
<dbReference type="AlphaFoldDB" id="A0A8D8VT92"/>
<sequence length="138" mass="16451">MIQFIHILEENAAAIISILGQTYCYIWYCYHYKQQTSRMLNNIHMKFFNEKKKTQPGFYIAFLSYFRTKDSDPVPGRTKESILSYSERKIATLSREELKNLFYIAFLSYFRTKDSDPVPGRTKESILYCIPVIFQNER</sequence>
<evidence type="ECO:0000313" key="1">
    <source>
        <dbReference type="EMBL" id="CAG6632839.1"/>
    </source>
</evidence>